<evidence type="ECO:0000256" key="4">
    <source>
        <dbReference type="ARBA" id="ARBA00022801"/>
    </source>
</evidence>
<dbReference type="PROSITE" id="PS00131">
    <property type="entry name" value="CARBOXYPEPT_SER_SER"/>
    <property type="match status" value="1"/>
</dbReference>
<reference evidence="7 8" key="1">
    <citation type="submission" date="2022-11" db="EMBL/GenBank/DDBJ databases">
        <title>Minimal conservation of predation-associated metabolite biosynthetic gene clusters underscores biosynthetic potential of Myxococcota including descriptions for ten novel species: Archangium lansinium sp. nov., Myxococcus landrumus sp. nov., Nannocystis bai.</title>
        <authorList>
            <person name="Ahearne A."/>
            <person name="Stevens C."/>
            <person name="Dowd S."/>
        </authorList>
    </citation>
    <scope>NUCLEOTIDE SEQUENCE [LARGE SCALE GENOMIC DNA]</scope>
    <source>
        <strain evidence="7 8">NCELM</strain>
    </source>
</reference>
<evidence type="ECO:0000256" key="1">
    <source>
        <dbReference type="ARBA" id="ARBA00022645"/>
    </source>
</evidence>
<keyword evidence="4" id="KW-0378">Hydrolase</keyword>
<evidence type="ECO:0000256" key="5">
    <source>
        <dbReference type="ARBA" id="ARBA00023180"/>
    </source>
</evidence>
<dbReference type="EMBL" id="JAQNDN010000021">
    <property type="protein sequence ID" value="MDC0673064.1"/>
    <property type="molecule type" value="Genomic_DNA"/>
</dbReference>
<organism evidence="7 8">
    <name type="scientific">Nannocystis radixulma</name>
    <dbReference type="NCBI Taxonomy" id="2995305"/>
    <lineage>
        <taxon>Bacteria</taxon>
        <taxon>Pseudomonadati</taxon>
        <taxon>Myxococcota</taxon>
        <taxon>Polyangia</taxon>
        <taxon>Nannocystales</taxon>
        <taxon>Nannocystaceae</taxon>
        <taxon>Nannocystis</taxon>
    </lineage>
</organism>
<comment type="caution">
    <text evidence="7">The sequence shown here is derived from an EMBL/GenBank/DDBJ whole genome shotgun (WGS) entry which is preliminary data.</text>
</comment>
<dbReference type="Gene3D" id="3.40.50.1820">
    <property type="entry name" value="alpha/beta hydrolase"/>
    <property type="match status" value="1"/>
</dbReference>
<evidence type="ECO:0008006" key="9">
    <source>
        <dbReference type="Google" id="ProtNLM"/>
    </source>
</evidence>
<feature type="compositionally biased region" description="Basic and acidic residues" evidence="6">
    <location>
        <begin position="23"/>
        <end position="33"/>
    </location>
</feature>
<dbReference type="RefSeq" id="WP_272005539.1">
    <property type="nucleotide sequence ID" value="NZ_JAQNDN010000021.1"/>
</dbReference>
<dbReference type="PANTHER" id="PTHR11802">
    <property type="entry name" value="SERINE PROTEASE FAMILY S10 SERINE CARBOXYPEPTIDASE"/>
    <property type="match status" value="1"/>
</dbReference>
<feature type="compositionally biased region" description="Low complexity" evidence="6">
    <location>
        <begin position="76"/>
        <end position="125"/>
    </location>
</feature>
<proteinExistence type="predicted"/>
<evidence type="ECO:0000256" key="6">
    <source>
        <dbReference type="SAM" id="MobiDB-lite"/>
    </source>
</evidence>
<dbReference type="InterPro" id="IPR029058">
    <property type="entry name" value="AB_hydrolase_fold"/>
</dbReference>
<dbReference type="PANTHER" id="PTHR11802:SF472">
    <property type="entry name" value="SERINE CARBOXYPEPTIDASE CPVL-RELATED"/>
    <property type="match status" value="1"/>
</dbReference>
<keyword evidence="8" id="KW-1185">Reference proteome</keyword>
<dbReference type="SUPFAM" id="SSF53474">
    <property type="entry name" value="alpha/beta-Hydrolases"/>
    <property type="match status" value="1"/>
</dbReference>
<dbReference type="InterPro" id="IPR018202">
    <property type="entry name" value="Ser_caboxypep_ser_AS"/>
</dbReference>
<evidence type="ECO:0000256" key="2">
    <source>
        <dbReference type="ARBA" id="ARBA00022670"/>
    </source>
</evidence>
<accession>A0ABT5BHR2</accession>
<protein>
    <recommendedName>
        <fullName evidence="9">Carboxypeptidase C (Cathepsin A)</fullName>
    </recommendedName>
</protein>
<keyword evidence="1" id="KW-0121">Carboxypeptidase</keyword>
<keyword evidence="3" id="KW-0732">Signal</keyword>
<sequence>MPFGIINIGDTDVTSLAVINPGSRRDRGEESAKRCVTHPRAHPRTASRYARSMSSRVRAAAALLLLVACGDAMPAGSDGDSTSAATSSSTSTSTSTSTGLEPTTTASTTSTASTAAPTTSTSTGGPPVGCDAPPPCRTCTCEDDVFHCHCPELSPEAGYLDVDGVAYEIGEGDDVIAMTSSPARLFYSFHPADDDPGDAPLLVLFNGGPGVSTGLILAGNTGPQTLTDALEPAPSPAPWTALGHLLYIDARNTGFSQQSIADPSPVAARSGELNTRNFNSYLDAADFARALLRFWDDHPELAERRLVLVGESYGGIRASILLHMLLFPARYQDGPGRYRDPALAAAVATHLAARFPGDGPPDPALVAGELGNLVLVQPSLAGSAQQARAGDLLEAPGSPVHVLSDSIGLEFVPCADKPDPCDPWTNAINFVESAGRSRYDIAGTGTWLADLFARTRAGLSRRDTLAAILQVAPEDIEGLAAAARPTAFRVRNPGDYVSDDDAGDLPDHLGGLPEWDRYYLPFSVEALDGFRGPVAIMAGVHSSDPHYGALFLHDLAYARVFITDAARDLAIWGPSIAPTLEIFTSIVDAAEHVADLPDGAERPGELHVQFRPDAFPGEPDPGLRTIRLPPYDASHAVTYDQPLALRADLAAWLAEAP</sequence>
<feature type="region of interest" description="Disordered" evidence="6">
    <location>
        <begin position="76"/>
        <end position="128"/>
    </location>
</feature>
<gene>
    <name evidence="7" type="ORF">POL58_35245</name>
</gene>
<feature type="compositionally biased region" description="Basic residues" evidence="6">
    <location>
        <begin position="35"/>
        <end position="45"/>
    </location>
</feature>
<evidence type="ECO:0000313" key="7">
    <source>
        <dbReference type="EMBL" id="MDC0673064.1"/>
    </source>
</evidence>
<evidence type="ECO:0000256" key="3">
    <source>
        <dbReference type="ARBA" id="ARBA00022729"/>
    </source>
</evidence>
<feature type="region of interest" description="Disordered" evidence="6">
    <location>
        <begin position="21"/>
        <end position="50"/>
    </location>
</feature>
<dbReference type="Pfam" id="PF00450">
    <property type="entry name" value="Peptidase_S10"/>
    <property type="match status" value="1"/>
</dbReference>
<keyword evidence="5" id="KW-0325">Glycoprotein</keyword>
<dbReference type="InterPro" id="IPR001563">
    <property type="entry name" value="Peptidase_S10"/>
</dbReference>
<keyword evidence="2" id="KW-0645">Protease</keyword>
<dbReference type="Proteomes" id="UP001217838">
    <property type="component" value="Unassembled WGS sequence"/>
</dbReference>
<name>A0ABT5BHR2_9BACT</name>
<evidence type="ECO:0000313" key="8">
    <source>
        <dbReference type="Proteomes" id="UP001217838"/>
    </source>
</evidence>